<protein>
    <submittedName>
        <fullName evidence="1">Uncharacterized protein</fullName>
    </submittedName>
</protein>
<organism evidence="1">
    <name type="scientific">mine drainage metagenome</name>
    <dbReference type="NCBI Taxonomy" id="410659"/>
    <lineage>
        <taxon>unclassified sequences</taxon>
        <taxon>metagenomes</taxon>
        <taxon>ecological metagenomes</taxon>
    </lineage>
</organism>
<dbReference type="EMBL" id="MLJW01002288">
    <property type="protein sequence ID" value="OIQ75068.1"/>
    <property type="molecule type" value="Genomic_DNA"/>
</dbReference>
<reference evidence="1" key="1">
    <citation type="submission" date="2016-10" db="EMBL/GenBank/DDBJ databases">
        <title>Sequence of Gallionella enrichment culture.</title>
        <authorList>
            <person name="Poehlein A."/>
            <person name="Muehling M."/>
            <person name="Daniel R."/>
        </authorList>
    </citation>
    <scope>NUCLEOTIDE SEQUENCE</scope>
</reference>
<name>A0A1J5Q5A3_9ZZZZ</name>
<proteinExistence type="predicted"/>
<dbReference type="AlphaFoldDB" id="A0A1J5Q5A3"/>
<gene>
    <name evidence="1" type="ORF">GALL_432680</name>
</gene>
<comment type="caution">
    <text evidence="1">The sequence shown here is derived from an EMBL/GenBank/DDBJ whole genome shotgun (WGS) entry which is preliminary data.</text>
</comment>
<evidence type="ECO:0000313" key="1">
    <source>
        <dbReference type="EMBL" id="OIQ75068.1"/>
    </source>
</evidence>
<accession>A0A1J5Q5A3</accession>
<sequence length="191" mass="20230">MAGAATDLRDAQAPLVTLRRIFGRHIETVRVVAVVADRIGFGWVVRVGAGVVRLAVGSNVLRHNAQAGPLGLFTACHGLLPKLFMAACAIHFFQGQRRVFGMDVALFGIVRNVGMAGHALHVGVHALAEFVRHDAEQGAGFAICARNFKLGFLAIMTSQTGGVVQCCLGADGKVDQSSGKTNQDRRKGGTR</sequence>